<feature type="domain" description="Protein kinase" evidence="9">
    <location>
        <begin position="205"/>
        <end position="450"/>
    </location>
</feature>
<evidence type="ECO:0000256" key="1">
    <source>
        <dbReference type="ARBA" id="ARBA00010791"/>
    </source>
</evidence>
<evidence type="ECO:0000256" key="4">
    <source>
        <dbReference type="ARBA" id="ARBA00022741"/>
    </source>
</evidence>
<evidence type="ECO:0000313" key="11">
    <source>
        <dbReference type="Proteomes" id="UP000663841"/>
    </source>
</evidence>
<organism evidence="10 11">
    <name type="scientific">Rhizoctonia solani</name>
    <dbReference type="NCBI Taxonomy" id="456999"/>
    <lineage>
        <taxon>Eukaryota</taxon>
        <taxon>Fungi</taxon>
        <taxon>Dikarya</taxon>
        <taxon>Basidiomycota</taxon>
        <taxon>Agaricomycotina</taxon>
        <taxon>Agaricomycetes</taxon>
        <taxon>Cantharellales</taxon>
        <taxon>Ceratobasidiaceae</taxon>
        <taxon>Rhizoctonia</taxon>
    </lineage>
</organism>
<dbReference type="InterPro" id="IPR011009">
    <property type="entry name" value="Kinase-like_dom_sf"/>
</dbReference>
<comment type="caution">
    <text evidence="10">The sequence shown here is derived from an EMBL/GenBank/DDBJ whole genome shotgun (WGS) entry which is preliminary data.</text>
</comment>
<dbReference type="PROSITE" id="PS00108">
    <property type="entry name" value="PROTEIN_KINASE_ST"/>
    <property type="match status" value="1"/>
</dbReference>
<dbReference type="InterPro" id="IPR029057">
    <property type="entry name" value="PRTase-like"/>
</dbReference>
<dbReference type="SUPFAM" id="SSF53271">
    <property type="entry name" value="PRTase-like"/>
    <property type="match status" value="1"/>
</dbReference>
<reference evidence="10" key="1">
    <citation type="submission" date="2021-01" db="EMBL/GenBank/DDBJ databases">
        <authorList>
            <person name="Kaushik A."/>
        </authorList>
    </citation>
    <scope>NUCLEOTIDE SEQUENCE</scope>
    <source>
        <strain evidence="10">AG3-T5</strain>
    </source>
</reference>
<gene>
    <name evidence="10" type="ORF">RDB_LOCUS95572</name>
</gene>
<evidence type="ECO:0000256" key="8">
    <source>
        <dbReference type="SAM" id="MobiDB-lite"/>
    </source>
</evidence>
<dbReference type="GO" id="GO:0005737">
    <property type="term" value="C:cytoplasm"/>
    <property type="evidence" value="ECO:0007669"/>
    <property type="project" value="TreeGrafter"/>
</dbReference>
<evidence type="ECO:0000256" key="6">
    <source>
        <dbReference type="ARBA" id="ARBA00022840"/>
    </source>
</evidence>
<comment type="similarity">
    <text evidence="1">Belongs to the protein kinase superfamily. CAMK Ser/Thr protein kinase family. NIM1 subfamily.</text>
</comment>
<dbReference type="PANTHER" id="PTHR24346">
    <property type="entry name" value="MAP/MICROTUBULE AFFINITY-REGULATING KINASE"/>
    <property type="match status" value="1"/>
</dbReference>
<dbReference type="InterPro" id="IPR017441">
    <property type="entry name" value="Protein_kinase_ATP_BS"/>
</dbReference>
<keyword evidence="4 7" id="KW-0547">Nucleotide-binding</keyword>
<feature type="compositionally biased region" description="Polar residues" evidence="8">
    <location>
        <begin position="813"/>
        <end position="822"/>
    </location>
</feature>
<dbReference type="AlphaFoldDB" id="A0A8H3AUX5"/>
<dbReference type="SUPFAM" id="SSF56112">
    <property type="entry name" value="Protein kinase-like (PK-like)"/>
    <property type="match status" value="1"/>
</dbReference>
<keyword evidence="2" id="KW-0723">Serine/threonine-protein kinase</keyword>
<evidence type="ECO:0000256" key="7">
    <source>
        <dbReference type="PROSITE-ProRule" id="PRU10141"/>
    </source>
</evidence>
<keyword evidence="5" id="KW-0418">Kinase</keyword>
<dbReference type="PROSITE" id="PS50011">
    <property type="entry name" value="PROTEIN_KINASE_DOM"/>
    <property type="match status" value="1"/>
</dbReference>
<dbReference type="Gene3D" id="1.10.510.10">
    <property type="entry name" value="Transferase(Phosphotransferase) domain 1"/>
    <property type="match status" value="1"/>
</dbReference>
<dbReference type="OrthoDB" id="415590at2759"/>
<dbReference type="Pfam" id="PF00069">
    <property type="entry name" value="Pkinase"/>
    <property type="match status" value="1"/>
</dbReference>
<dbReference type="InterPro" id="IPR008271">
    <property type="entry name" value="Ser/Thr_kinase_AS"/>
</dbReference>
<evidence type="ECO:0000313" key="10">
    <source>
        <dbReference type="EMBL" id="CAE6441101.1"/>
    </source>
</evidence>
<feature type="region of interest" description="Disordered" evidence="8">
    <location>
        <begin position="536"/>
        <end position="642"/>
    </location>
</feature>
<dbReference type="GO" id="GO:0005524">
    <property type="term" value="F:ATP binding"/>
    <property type="evidence" value="ECO:0007669"/>
    <property type="project" value="UniProtKB-UniRule"/>
</dbReference>
<dbReference type="GO" id="GO:0004674">
    <property type="term" value="F:protein serine/threonine kinase activity"/>
    <property type="evidence" value="ECO:0007669"/>
    <property type="project" value="UniProtKB-KW"/>
</dbReference>
<feature type="compositionally biased region" description="Polar residues" evidence="8">
    <location>
        <begin position="630"/>
        <end position="640"/>
    </location>
</feature>
<feature type="binding site" evidence="7">
    <location>
        <position position="234"/>
    </location>
    <ligand>
        <name>ATP</name>
        <dbReference type="ChEBI" id="CHEBI:30616"/>
    </ligand>
</feature>
<dbReference type="FunFam" id="1.10.510.10:FF:000571">
    <property type="entry name" value="Maternal embryonic leucine zipper kinase"/>
    <property type="match status" value="1"/>
</dbReference>
<dbReference type="SMART" id="SM00220">
    <property type="entry name" value="S_TKc"/>
    <property type="match status" value="1"/>
</dbReference>
<dbReference type="PROSITE" id="PS00107">
    <property type="entry name" value="PROTEIN_KINASE_ATP"/>
    <property type="match status" value="1"/>
</dbReference>
<feature type="compositionally biased region" description="Low complexity" evidence="8">
    <location>
        <begin position="583"/>
        <end position="598"/>
    </location>
</feature>
<evidence type="ECO:0000259" key="9">
    <source>
        <dbReference type="PROSITE" id="PS50011"/>
    </source>
</evidence>
<evidence type="ECO:0000256" key="5">
    <source>
        <dbReference type="ARBA" id="ARBA00022777"/>
    </source>
</evidence>
<dbReference type="InterPro" id="IPR000836">
    <property type="entry name" value="PRTase_dom"/>
</dbReference>
<keyword evidence="6 7" id="KW-0067">ATP-binding</keyword>
<dbReference type="GO" id="GO:0035556">
    <property type="term" value="P:intracellular signal transduction"/>
    <property type="evidence" value="ECO:0007669"/>
    <property type="project" value="TreeGrafter"/>
</dbReference>
<dbReference type="EMBL" id="CAJMWW010000093">
    <property type="protein sequence ID" value="CAE6441101.1"/>
    <property type="molecule type" value="Genomic_DNA"/>
</dbReference>
<dbReference type="CDD" id="cd06223">
    <property type="entry name" value="PRTases_typeI"/>
    <property type="match status" value="1"/>
</dbReference>
<accession>A0A8H3AUX5</accession>
<dbReference type="InterPro" id="IPR000719">
    <property type="entry name" value="Prot_kinase_dom"/>
</dbReference>
<protein>
    <recommendedName>
        <fullName evidence="9">Protein kinase domain-containing protein</fullName>
    </recommendedName>
</protein>
<feature type="region of interest" description="Disordered" evidence="8">
    <location>
        <begin position="803"/>
        <end position="830"/>
    </location>
</feature>
<name>A0A8H3AUX5_9AGAM</name>
<evidence type="ECO:0000256" key="3">
    <source>
        <dbReference type="ARBA" id="ARBA00022679"/>
    </source>
</evidence>
<sequence length="1022" mass="113170">MSEQHDGHLRATYNEIHTLIGKAAERIEKEYAPDLFVAIGGGGFFPARVLRTFLKHPESKRNISIQAIGLSLYEELPSTTEEQMANEVVRTQWLGPETKTLLGRKVLIVDEVDDSRTTLQYAVRELQKDVEKELLLLPESERDAKRPKFGVFVVHNKLKPKKGTLPADVPYFSGEDIPDVWYDSDQASTQATDGRALKLSTVGPWRLGKVIGKGSSGTVRIATHKVSGQTAAVKIMSTEAISIEREIVLMKLIEHPNVLGLLDVWEAKGLLFVIMEYIDGGELFDYIVDKGRLSIPEALHYFQQIMYAIKYCHQFRIAHRDLKPENILMDKNGNIKVADFGLAAFVPRDSLLYTSCGSPHYASPEVVSGLPYNGTISDVWSCGVILYALLSGQLPFDDEDIQVLLDKVREGKYTIPVDIPATARNLIQGMMQKDVDRRMEVKDVLTHPFFRSIPPRTTPVLAPTFARLASTVPTDLGKLSIDNDILKNMRTLWRNRQDSDIIRAIRNPHNNWEKIAYHLLYQFRVKKLECIGPGTDEYEPRKKSGHRRQVRPSSAVGTCDSPRNSESTPTERPSAPTPGRARSLSVSDDLVSSGSTSPLPTPPTAPLTPRRRTRTEPVTSDETLPEIVIQQASPAKQGTKGSVDELVGGEVACPERLSPHSQPKPAGPFVPINGLEMEEDMFFHQITEMLVNMSSQEPGLSPKAAAAPEKRKGKGMVNAIGERLGAALEIKLPASQVAPPPTTPVTPKFQENSIEASESIQPTIRAVPQSRVLNPLNAVNEPRESKAQVVSVIAKENAPLVLSEPPRGRVRSKTASTAQSQPRSDKPVKKHVRIITPDRDAFTRPRKRTQSANKETPLALPRSSENWFSNLFHLKPTRYELYSVHDVYSTRSQCIVSLRSFAVHVEASEPQPQSYGGITLRCHLDAILDPTGTAVVSKALKFHVEIRPSNGLKYAAGYLSEIAFVLDKGSPASFAAFYDRIKVGWEMHVSYRMDGSLEVLEVDGGQPLPSPALTIGGRYAEV</sequence>
<evidence type="ECO:0000256" key="2">
    <source>
        <dbReference type="ARBA" id="ARBA00022527"/>
    </source>
</evidence>
<keyword evidence="3" id="KW-0808">Transferase</keyword>
<dbReference type="Gene3D" id="3.40.50.2020">
    <property type="match status" value="1"/>
</dbReference>
<dbReference type="PANTHER" id="PTHR24346:SF82">
    <property type="entry name" value="KP78A-RELATED"/>
    <property type="match status" value="1"/>
</dbReference>
<feature type="region of interest" description="Disordered" evidence="8">
    <location>
        <begin position="840"/>
        <end position="859"/>
    </location>
</feature>
<proteinExistence type="inferred from homology"/>
<feature type="compositionally biased region" description="Polar residues" evidence="8">
    <location>
        <begin position="551"/>
        <end position="571"/>
    </location>
</feature>
<dbReference type="Proteomes" id="UP000663841">
    <property type="component" value="Unassembled WGS sequence"/>
</dbReference>